<dbReference type="CDD" id="cd01392">
    <property type="entry name" value="HTH_LacI"/>
    <property type="match status" value="1"/>
</dbReference>
<dbReference type="GO" id="GO:0003700">
    <property type="term" value="F:DNA-binding transcription factor activity"/>
    <property type="evidence" value="ECO:0007669"/>
    <property type="project" value="TreeGrafter"/>
</dbReference>
<dbReference type="InterPro" id="IPR000843">
    <property type="entry name" value="HTH_LacI"/>
</dbReference>
<evidence type="ECO:0000259" key="4">
    <source>
        <dbReference type="PROSITE" id="PS50932"/>
    </source>
</evidence>
<dbReference type="EMBL" id="CP043311">
    <property type="protein sequence ID" value="QEY63487.1"/>
    <property type="molecule type" value="Genomic_DNA"/>
</dbReference>
<reference evidence="5 6" key="1">
    <citation type="submission" date="2019-08" db="EMBL/GenBank/DDBJ databases">
        <title>Whole-genome Sequencing of e-waste polymer degrading bacterium Pseudomonas sp. strain PE08.</title>
        <authorList>
            <person name="Kirdat K."/>
            <person name="Debbarma P."/>
            <person name="Narawade N."/>
            <person name="Suyal D."/>
            <person name="Thorat V."/>
            <person name="Shouche Y."/>
            <person name="Goel R."/>
            <person name="Yadav A."/>
        </authorList>
    </citation>
    <scope>NUCLEOTIDE SEQUENCE [LARGE SCALE GENOMIC DNA]</scope>
    <source>
        <strain evidence="5 6">PE08</strain>
    </source>
</reference>
<evidence type="ECO:0000313" key="6">
    <source>
        <dbReference type="Proteomes" id="UP000327179"/>
    </source>
</evidence>
<dbReference type="RefSeq" id="WP_151134128.1">
    <property type="nucleotide sequence ID" value="NZ_CP043311.1"/>
</dbReference>
<proteinExistence type="predicted"/>
<dbReference type="Proteomes" id="UP000327179">
    <property type="component" value="Chromosome"/>
</dbReference>
<dbReference type="KEGG" id="plal:FXN65_16005"/>
<dbReference type="PROSITE" id="PS00356">
    <property type="entry name" value="HTH_LACI_1"/>
    <property type="match status" value="1"/>
</dbReference>
<evidence type="ECO:0000256" key="1">
    <source>
        <dbReference type="ARBA" id="ARBA00023015"/>
    </source>
</evidence>
<dbReference type="Pfam" id="PF13377">
    <property type="entry name" value="Peripla_BP_3"/>
    <property type="match status" value="1"/>
</dbReference>
<dbReference type="Gene3D" id="1.10.260.40">
    <property type="entry name" value="lambda repressor-like DNA-binding domains"/>
    <property type="match status" value="1"/>
</dbReference>
<dbReference type="AlphaFoldDB" id="A0A5J6QM96"/>
<feature type="domain" description="HTH lacI-type" evidence="4">
    <location>
        <begin position="8"/>
        <end position="62"/>
    </location>
</feature>
<evidence type="ECO:0000313" key="5">
    <source>
        <dbReference type="EMBL" id="QEY63487.1"/>
    </source>
</evidence>
<sequence>MSTRNKPATLHDVAQLAGVSGMTVSRALSKPDMVSERTRQKVEQAVRELGYVPNLAASQLVTRRSGIIGALITTITNPILATTIEILQQGLARAGYHLLIGETRFSQEEEGKLLRAFLGRQLDGLILAYGYHAPETLELLQAADIPLIELWDLPEGDAPRTPVGQVVGFSNWSAGAAAGRHLVECGYRKPAFFGFDDERENLRFAGFRQAVVDGLGIEPLRFNTSPVPHIDDGVDVIQRFSRGEVDCDGAFFTNDMPAIGALFTCQRLGIRVPDELGICGFGDLPIARVATPSLTSVRIPAERVANATVELLCQRIRGEGEWDALVDVGSELVARESTALQR</sequence>
<keyword evidence="6" id="KW-1185">Reference proteome</keyword>
<dbReference type="CDD" id="cd01575">
    <property type="entry name" value="PBP1_GntR"/>
    <property type="match status" value="1"/>
</dbReference>
<dbReference type="InterPro" id="IPR028082">
    <property type="entry name" value="Peripla_BP_I"/>
</dbReference>
<keyword evidence="3" id="KW-0804">Transcription</keyword>
<dbReference type="SUPFAM" id="SSF47413">
    <property type="entry name" value="lambda repressor-like DNA-binding domains"/>
    <property type="match status" value="1"/>
</dbReference>
<dbReference type="Gene3D" id="3.40.50.2300">
    <property type="match status" value="2"/>
</dbReference>
<dbReference type="InterPro" id="IPR010982">
    <property type="entry name" value="Lambda_DNA-bd_dom_sf"/>
</dbReference>
<dbReference type="SUPFAM" id="SSF53822">
    <property type="entry name" value="Periplasmic binding protein-like I"/>
    <property type="match status" value="1"/>
</dbReference>
<evidence type="ECO:0000256" key="3">
    <source>
        <dbReference type="ARBA" id="ARBA00023163"/>
    </source>
</evidence>
<dbReference type="PANTHER" id="PTHR30146:SF33">
    <property type="entry name" value="TRANSCRIPTIONAL REGULATOR"/>
    <property type="match status" value="1"/>
</dbReference>
<protein>
    <submittedName>
        <fullName evidence="5">LacI family transcriptional regulator</fullName>
    </submittedName>
</protein>
<evidence type="ECO:0000256" key="2">
    <source>
        <dbReference type="ARBA" id="ARBA00023125"/>
    </source>
</evidence>
<dbReference type="PROSITE" id="PS50932">
    <property type="entry name" value="HTH_LACI_2"/>
    <property type="match status" value="1"/>
</dbReference>
<keyword evidence="1" id="KW-0805">Transcription regulation</keyword>
<accession>A0A5J6QM96</accession>
<dbReference type="SMART" id="SM00354">
    <property type="entry name" value="HTH_LACI"/>
    <property type="match status" value="1"/>
</dbReference>
<organism evidence="5 6">
    <name type="scientific">Metapseudomonas lalkuanensis</name>
    <dbReference type="NCBI Taxonomy" id="2604832"/>
    <lineage>
        <taxon>Bacteria</taxon>
        <taxon>Pseudomonadati</taxon>
        <taxon>Pseudomonadota</taxon>
        <taxon>Gammaproteobacteria</taxon>
        <taxon>Pseudomonadales</taxon>
        <taxon>Pseudomonadaceae</taxon>
        <taxon>Metapseudomonas</taxon>
    </lineage>
</organism>
<name>A0A5J6QM96_9GAMM</name>
<gene>
    <name evidence="5" type="ORF">FXN65_16005</name>
</gene>
<dbReference type="InterPro" id="IPR046335">
    <property type="entry name" value="LacI/GalR-like_sensor"/>
</dbReference>
<keyword evidence="2" id="KW-0238">DNA-binding</keyword>
<dbReference type="Pfam" id="PF00356">
    <property type="entry name" value="LacI"/>
    <property type="match status" value="1"/>
</dbReference>
<dbReference type="GO" id="GO:0000976">
    <property type="term" value="F:transcription cis-regulatory region binding"/>
    <property type="evidence" value="ECO:0007669"/>
    <property type="project" value="TreeGrafter"/>
</dbReference>
<dbReference type="PANTHER" id="PTHR30146">
    <property type="entry name" value="LACI-RELATED TRANSCRIPTIONAL REPRESSOR"/>
    <property type="match status" value="1"/>
</dbReference>